<protein>
    <submittedName>
        <fullName evidence="1">Cytochrome P450</fullName>
    </submittedName>
</protein>
<accession>A0ACB8QPG7</accession>
<evidence type="ECO:0000313" key="1">
    <source>
        <dbReference type="EMBL" id="KAI0033580.1"/>
    </source>
</evidence>
<keyword evidence="2" id="KW-1185">Reference proteome</keyword>
<dbReference type="EMBL" id="MU273516">
    <property type="protein sequence ID" value="KAI0033580.1"/>
    <property type="molecule type" value="Genomic_DNA"/>
</dbReference>
<evidence type="ECO:0000313" key="2">
    <source>
        <dbReference type="Proteomes" id="UP000814128"/>
    </source>
</evidence>
<dbReference type="Proteomes" id="UP000814128">
    <property type="component" value="Unassembled WGS sequence"/>
</dbReference>
<sequence>MCLFLFFAVLVLSASSFLALRSVLKVRTRAPLPPGPQGLPLVGNVLDIPSSYPHKVFAEWKYKYGTIFGKPYIIINDLDIATELLERRSALYSDRPTMCMAGELVGWDHSLALQRFGKPRFREFRKHFFHMFGTHTSVARFRPLLQNQSAVLLKNILTMPAAFSESVRNSIGAIMLKSAYGYDVQGEHDPIVEVVERAMRDFAEVFGKTDGYLVDYIPWLKYLPERCPGVSFKRKARAFARTFQAMGQLPFDFVTKQIAALTQEQGTAEPCFLSNVLAGDKPAELHNAKWAAASIYAGGADTTVSLMQTFFLVMTLFPSAQRKAQAEIDLVIGSERLPCFDDRNDLPYVDALLKECLRWGPVAPIALPHRLMRDDVYDGYLLPEGSVIWANIWAMLHDSDKYDSPEEFIPDRFLSSCGKEPEQDPGVAVFGFGRRICPGLHLAIEIAWIQIALVLAVFDISKAIDECGEEITPTTEYTQGGIVHPVPFRCMIKPRSAQAGALVLAAQP</sequence>
<reference evidence="1" key="1">
    <citation type="submission" date="2021-02" db="EMBL/GenBank/DDBJ databases">
        <authorList>
            <consortium name="DOE Joint Genome Institute"/>
            <person name="Ahrendt S."/>
            <person name="Looney B.P."/>
            <person name="Miyauchi S."/>
            <person name="Morin E."/>
            <person name="Drula E."/>
            <person name="Courty P.E."/>
            <person name="Chicoki N."/>
            <person name="Fauchery L."/>
            <person name="Kohler A."/>
            <person name="Kuo A."/>
            <person name="Labutti K."/>
            <person name="Pangilinan J."/>
            <person name="Lipzen A."/>
            <person name="Riley R."/>
            <person name="Andreopoulos W."/>
            <person name="He G."/>
            <person name="Johnson J."/>
            <person name="Barry K.W."/>
            <person name="Grigoriev I.V."/>
            <person name="Nagy L."/>
            <person name="Hibbett D."/>
            <person name="Henrissat B."/>
            <person name="Matheny P.B."/>
            <person name="Labbe J."/>
            <person name="Martin F."/>
        </authorList>
    </citation>
    <scope>NUCLEOTIDE SEQUENCE</scope>
    <source>
        <strain evidence="1">EC-137</strain>
    </source>
</reference>
<reference evidence="1" key="2">
    <citation type="journal article" date="2022" name="New Phytol.">
        <title>Evolutionary transition to the ectomycorrhizal habit in the genomes of a hyperdiverse lineage of mushroom-forming fungi.</title>
        <authorList>
            <person name="Looney B."/>
            <person name="Miyauchi S."/>
            <person name="Morin E."/>
            <person name="Drula E."/>
            <person name="Courty P.E."/>
            <person name="Kohler A."/>
            <person name="Kuo A."/>
            <person name="LaButti K."/>
            <person name="Pangilinan J."/>
            <person name="Lipzen A."/>
            <person name="Riley R."/>
            <person name="Andreopoulos W."/>
            <person name="He G."/>
            <person name="Johnson J."/>
            <person name="Nolan M."/>
            <person name="Tritt A."/>
            <person name="Barry K.W."/>
            <person name="Grigoriev I.V."/>
            <person name="Nagy L.G."/>
            <person name="Hibbett D."/>
            <person name="Henrissat B."/>
            <person name="Matheny P.B."/>
            <person name="Labbe J."/>
            <person name="Martin F.M."/>
        </authorList>
    </citation>
    <scope>NUCLEOTIDE SEQUENCE</scope>
    <source>
        <strain evidence="1">EC-137</strain>
    </source>
</reference>
<comment type="caution">
    <text evidence="1">The sequence shown here is derived from an EMBL/GenBank/DDBJ whole genome shotgun (WGS) entry which is preliminary data.</text>
</comment>
<proteinExistence type="predicted"/>
<organism evidence="1 2">
    <name type="scientific">Vararia minispora EC-137</name>
    <dbReference type="NCBI Taxonomy" id="1314806"/>
    <lineage>
        <taxon>Eukaryota</taxon>
        <taxon>Fungi</taxon>
        <taxon>Dikarya</taxon>
        <taxon>Basidiomycota</taxon>
        <taxon>Agaricomycotina</taxon>
        <taxon>Agaricomycetes</taxon>
        <taxon>Russulales</taxon>
        <taxon>Lachnocladiaceae</taxon>
        <taxon>Vararia</taxon>
    </lineage>
</organism>
<name>A0ACB8QPG7_9AGAM</name>
<gene>
    <name evidence="1" type="ORF">K488DRAFT_77800</name>
</gene>